<comment type="similarity">
    <text evidence="4">Belongs to the SbcD family.</text>
</comment>
<dbReference type="InterPro" id="IPR029052">
    <property type="entry name" value="Metallo-depent_PP-like"/>
</dbReference>
<protein>
    <recommendedName>
        <fullName evidence="4">Nuclease SbcCD subunit D</fullName>
    </recommendedName>
</protein>
<dbReference type="AlphaFoldDB" id="A0A1I5FF86"/>
<dbReference type="STRING" id="226506.SAMN04488519_104360"/>
<dbReference type="Proteomes" id="UP000199564">
    <property type="component" value="Unassembled WGS sequence"/>
</dbReference>
<dbReference type="InterPro" id="IPR041796">
    <property type="entry name" value="Mre11_N"/>
</dbReference>
<comment type="subunit">
    <text evidence="4">Heterodimer of SbcC and SbcD.</text>
</comment>
<dbReference type="EMBL" id="FOVW01000004">
    <property type="protein sequence ID" value="SFO22319.1"/>
    <property type="molecule type" value="Genomic_DNA"/>
</dbReference>
<evidence type="ECO:0000256" key="1">
    <source>
        <dbReference type="ARBA" id="ARBA00022722"/>
    </source>
</evidence>
<keyword evidence="2 4" id="KW-0378">Hydrolase</keyword>
<keyword evidence="3 4" id="KW-0269">Exonuclease</keyword>
<keyword evidence="4" id="KW-0235">DNA replication</keyword>
<gene>
    <name evidence="4" type="primary">sbcD</name>
    <name evidence="6" type="ORF">SAMN04488519_104360</name>
</gene>
<evidence type="ECO:0000313" key="7">
    <source>
        <dbReference type="Proteomes" id="UP000199564"/>
    </source>
</evidence>
<comment type="function">
    <text evidence="4">SbcCD cleaves DNA hairpin structures. These structures can inhibit DNA replication and are intermediates in certain DNA recombination reactions. The complex acts as a 3'-&gt;5' double strand exonuclease that can open hairpins. It also has a 5' single-strand endonuclease activity.</text>
</comment>
<dbReference type="PANTHER" id="PTHR30337">
    <property type="entry name" value="COMPONENT OF ATP-DEPENDENT DSDNA EXONUCLEASE"/>
    <property type="match status" value="1"/>
</dbReference>
<reference evidence="7" key="1">
    <citation type="submission" date="2016-10" db="EMBL/GenBank/DDBJ databases">
        <authorList>
            <person name="Varghese N."/>
            <person name="Submissions S."/>
        </authorList>
    </citation>
    <scope>NUCLEOTIDE SEQUENCE [LARGE SCALE GENOMIC DNA]</scope>
    <source>
        <strain evidence="7">DSM 15282</strain>
    </source>
</reference>
<proteinExistence type="inferred from homology"/>
<keyword evidence="1 4" id="KW-0540">Nuclease</keyword>
<accession>A0A1I5FF86</accession>
<evidence type="ECO:0000313" key="6">
    <source>
        <dbReference type="EMBL" id="SFO22319.1"/>
    </source>
</evidence>
<keyword evidence="4" id="KW-0255">Endonuclease</keyword>
<dbReference type="GO" id="GO:0006260">
    <property type="term" value="P:DNA replication"/>
    <property type="evidence" value="ECO:0007669"/>
    <property type="project" value="UniProtKB-KW"/>
</dbReference>
<evidence type="ECO:0000256" key="4">
    <source>
        <dbReference type="RuleBase" id="RU363069"/>
    </source>
</evidence>
<evidence type="ECO:0000259" key="5">
    <source>
        <dbReference type="Pfam" id="PF00149"/>
    </source>
</evidence>
<dbReference type="CDD" id="cd00840">
    <property type="entry name" value="MPP_Mre11_N"/>
    <property type="match status" value="1"/>
</dbReference>
<dbReference type="InterPro" id="IPR004843">
    <property type="entry name" value="Calcineurin-like_PHP"/>
</dbReference>
<name>A0A1I5FF86_9BACT</name>
<dbReference type="InterPro" id="IPR050535">
    <property type="entry name" value="DNA_Repair-Maintenance_Comp"/>
</dbReference>
<evidence type="ECO:0000256" key="3">
    <source>
        <dbReference type="ARBA" id="ARBA00022839"/>
    </source>
</evidence>
<evidence type="ECO:0000256" key="2">
    <source>
        <dbReference type="ARBA" id="ARBA00022801"/>
    </source>
</evidence>
<organism evidence="6 7">
    <name type="scientific">Algoriphagus ornithinivorans</name>
    <dbReference type="NCBI Taxonomy" id="226506"/>
    <lineage>
        <taxon>Bacteria</taxon>
        <taxon>Pseudomonadati</taxon>
        <taxon>Bacteroidota</taxon>
        <taxon>Cytophagia</taxon>
        <taxon>Cytophagales</taxon>
        <taxon>Cyclobacteriaceae</taxon>
        <taxon>Algoriphagus</taxon>
    </lineage>
</organism>
<feature type="domain" description="Calcineurin-like phosphoesterase" evidence="5">
    <location>
        <begin position="37"/>
        <end position="134"/>
    </location>
</feature>
<dbReference type="PANTHER" id="PTHR30337:SF0">
    <property type="entry name" value="NUCLEASE SBCCD SUBUNIT D"/>
    <property type="match status" value="1"/>
</dbReference>
<dbReference type="NCBIfam" id="TIGR00619">
    <property type="entry name" value="sbcd"/>
    <property type="match status" value="1"/>
</dbReference>
<dbReference type="SUPFAM" id="SSF56300">
    <property type="entry name" value="Metallo-dependent phosphatases"/>
    <property type="match status" value="1"/>
</dbReference>
<dbReference type="InterPro" id="IPR004593">
    <property type="entry name" value="SbcD"/>
</dbReference>
<dbReference type="GO" id="GO:0006310">
    <property type="term" value="P:DNA recombination"/>
    <property type="evidence" value="ECO:0007669"/>
    <property type="project" value="UniProtKB-KW"/>
</dbReference>
<sequence length="446" mass="50829">MSYLSNYSFSGENKIGFSSPTFISLFCQATRKLRKMLKILHTADWHLGKRLQEYTRIEEQKLVLDEIIQIADQEKVDLVLLAGDIFDSFNPSHEAVELLYKSLRKLSNNGHRPIFAISGNHDSNQFIEAPDPLAREMGIFFYSRFDSVIPKGKIESGLEIINSESGFVEFSIPGHSIPIRLILAPYATELSLKTYLGEGDREKEFRAILSEKWSNLADRYCDENGINLFMGHFFFIQEGQPIPTNAEPESERPILHVGGTQALFTQQIPPQMQYAALGHLHRYHAVSQKPCPVVYASSPLAYSFSEADQEKKVVIIEAEAGKPVSYTPIELKKGRPLYRVKFEQLQEALLWLEKHPYCFVELTYVTEQSIDASTRKALLKAHDGIVNLIPQIKNPRAQEDLSLKAEDLEKDMLALFQLYYQNSKGLEANEELMEIFKEIISTEENS</sequence>
<dbReference type="Pfam" id="PF00149">
    <property type="entry name" value="Metallophos"/>
    <property type="match status" value="1"/>
</dbReference>
<dbReference type="Gene3D" id="3.60.21.10">
    <property type="match status" value="1"/>
</dbReference>
<keyword evidence="4" id="KW-0233">DNA recombination</keyword>
<dbReference type="GO" id="GO:0008408">
    <property type="term" value="F:3'-5' exonuclease activity"/>
    <property type="evidence" value="ECO:0007669"/>
    <property type="project" value="InterPro"/>
</dbReference>
<keyword evidence="7" id="KW-1185">Reference proteome</keyword>
<dbReference type="GO" id="GO:0004519">
    <property type="term" value="F:endonuclease activity"/>
    <property type="evidence" value="ECO:0007669"/>
    <property type="project" value="UniProtKB-KW"/>
</dbReference>